<reference evidence="1 2" key="1">
    <citation type="submission" date="2018-08" db="EMBL/GenBank/DDBJ databases">
        <title>Pallidiluteibacterium maritimus gen. nov., sp. nov., isolated from coastal sediment.</title>
        <authorList>
            <person name="Zhou L.Y."/>
        </authorList>
    </citation>
    <scope>NUCLEOTIDE SEQUENCE [LARGE SCALE GENOMIC DNA]</scope>
    <source>
        <strain evidence="1 2">XSD2</strain>
    </source>
</reference>
<proteinExistence type="predicted"/>
<protein>
    <submittedName>
        <fullName evidence="1">Uncharacterized protein</fullName>
    </submittedName>
</protein>
<dbReference type="EMBL" id="QWGR01000003">
    <property type="protein sequence ID" value="RIJ49103.1"/>
    <property type="molecule type" value="Genomic_DNA"/>
</dbReference>
<name>A0A399T5F8_9BACT</name>
<accession>A0A399T5F8</accession>
<evidence type="ECO:0000313" key="2">
    <source>
        <dbReference type="Proteomes" id="UP000265926"/>
    </source>
</evidence>
<keyword evidence="2" id="KW-1185">Reference proteome</keyword>
<dbReference type="Proteomes" id="UP000265926">
    <property type="component" value="Unassembled WGS sequence"/>
</dbReference>
<dbReference type="AlphaFoldDB" id="A0A399T5F8"/>
<evidence type="ECO:0000313" key="1">
    <source>
        <dbReference type="EMBL" id="RIJ49103.1"/>
    </source>
</evidence>
<sequence>MKRKDKQQVLNKKMHGCPVDPQDCFSRYIGLSATEKEVLLYPPAYSGTSSKPPAPAVPLRVGGQLRPTAPLSGVWPKRGVKNIIYLSSLHYAHSKKVDGVCNDAQHRNGECSEAICWAITNFNRKQL</sequence>
<gene>
    <name evidence="1" type="ORF">D1614_05940</name>
</gene>
<organism evidence="1 2">
    <name type="scientific">Maribellus luteus</name>
    <dbReference type="NCBI Taxonomy" id="2305463"/>
    <lineage>
        <taxon>Bacteria</taxon>
        <taxon>Pseudomonadati</taxon>
        <taxon>Bacteroidota</taxon>
        <taxon>Bacteroidia</taxon>
        <taxon>Marinilabiliales</taxon>
        <taxon>Prolixibacteraceae</taxon>
        <taxon>Maribellus</taxon>
    </lineage>
</organism>
<comment type="caution">
    <text evidence="1">The sequence shown here is derived from an EMBL/GenBank/DDBJ whole genome shotgun (WGS) entry which is preliminary data.</text>
</comment>